<keyword evidence="3" id="KW-0732">Signal</keyword>
<dbReference type="SUPFAM" id="SSF51445">
    <property type="entry name" value="(Trans)glycosidases"/>
    <property type="match status" value="1"/>
</dbReference>
<gene>
    <name evidence="7" type="ORF">tinsulaeT_37390</name>
</gene>
<dbReference type="InterPro" id="IPR013780">
    <property type="entry name" value="Glyco_hydro_b"/>
</dbReference>
<keyword evidence="8" id="KW-1185">Reference proteome</keyword>
<proteinExistence type="predicted"/>
<dbReference type="Pfam" id="PF10566">
    <property type="entry name" value="Glyco_hydro_97"/>
    <property type="match status" value="1"/>
</dbReference>
<organism evidence="7 8">
    <name type="scientific">Thalassotalea insulae</name>
    <dbReference type="NCBI Taxonomy" id="2056778"/>
    <lineage>
        <taxon>Bacteria</taxon>
        <taxon>Pseudomonadati</taxon>
        <taxon>Pseudomonadota</taxon>
        <taxon>Gammaproteobacteria</taxon>
        <taxon>Alteromonadales</taxon>
        <taxon>Colwelliaceae</taxon>
        <taxon>Thalassotalea</taxon>
    </lineage>
</organism>
<dbReference type="Gene3D" id="3.20.20.70">
    <property type="entry name" value="Aldolase class I"/>
    <property type="match status" value="1"/>
</dbReference>
<feature type="domain" description="Glycosyl-hydrolase 97 N-terminal" evidence="5">
    <location>
        <begin position="32"/>
        <end position="301"/>
    </location>
</feature>
<evidence type="ECO:0000256" key="1">
    <source>
        <dbReference type="ARBA" id="ARBA00022801"/>
    </source>
</evidence>
<feature type="domain" description="Glycosyl-hydrolase 97 C-terminal oligomerisation" evidence="6">
    <location>
        <begin position="569"/>
        <end position="664"/>
    </location>
</feature>
<dbReference type="Proteomes" id="UP001157186">
    <property type="component" value="Unassembled WGS sequence"/>
</dbReference>
<dbReference type="InterPro" id="IPR019563">
    <property type="entry name" value="GH97_catalytic"/>
</dbReference>
<evidence type="ECO:0000256" key="3">
    <source>
        <dbReference type="SAM" id="SignalP"/>
    </source>
</evidence>
<protein>
    <submittedName>
        <fullName evidence="7">Retaining alpha-galactosidase</fullName>
    </submittedName>
</protein>
<evidence type="ECO:0000259" key="6">
    <source>
        <dbReference type="Pfam" id="PF14509"/>
    </source>
</evidence>
<keyword evidence="2" id="KW-0326">Glycosidase</keyword>
<dbReference type="Gene3D" id="2.70.98.10">
    <property type="match status" value="1"/>
</dbReference>
<feature type="signal peptide" evidence="3">
    <location>
        <begin position="1"/>
        <end position="27"/>
    </location>
</feature>
<sequence length="672" mass="77097">MNKYLFFIFSAVNYALLAIVLSDNVQAKTFELASPDQQTQLLIKVPKILTQETPLTYTVNYYDQKIADNAKAWLTIRPDNRAAIKRYQLITSDTQTVDRVITPVVKQKTAKIHEQFNELSLAFSQQLSLTFRVYNNGIAYRFSSLQKTPFTVLKEVANFNFAKDAQVFFPQEQSFISHNERLYQQTTLSEITQAQFASLPLMVAANNVKVVLTESALQDYPGMWLSGSDTYSLNAKFPHYVVKSKLKANSDRNEVITERADFIAQYPESKVVKHFPWRIMVLANNDKALLTNQLSYLLAEPNRIVNPDWIKPGKVAWDWWNANNIYGVDFISGINTQTYKYFIDFAAKYNIEYILLDEGWYQLGDVLKVSPDIDVKEIIRYGKSKNVDVILWVIWETLAQKLTRALDTYKTWGAAGIKVDFMQRDDQSMVQYYWRVAEQAAKRHLLVDFHGSYKPAGLRRTYPNVLTREGLRGLEHNKWADYITTKHNLTLPFIRMVAGPMDYTPGAMVNKQPKNFSIAFNRPMSQTTRAHQVAMYVIYESPLQMLADSPSNYLAEDQTTRFISAIPTVWDDTNILFAKMAEHIVSARRSGNNWFIGAMNNDIAKSFSAKLSFLSDGEYQLVTFEDGVNADKYASDYQIKRRIVNRDDTITINLAPNGGWAARLTPISKEQK</sequence>
<evidence type="ECO:0000313" key="7">
    <source>
        <dbReference type="EMBL" id="GLX80399.1"/>
    </source>
</evidence>
<dbReference type="InterPro" id="IPR013785">
    <property type="entry name" value="Aldolase_TIM"/>
</dbReference>
<keyword evidence="1" id="KW-0378">Hydrolase</keyword>
<dbReference type="InterPro" id="IPR017853">
    <property type="entry name" value="GH"/>
</dbReference>
<dbReference type="Pfam" id="PF14509">
    <property type="entry name" value="GH97_C"/>
    <property type="match status" value="1"/>
</dbReference>
<dbReference type="Gene3D" id="2.60.40.1180">
    <property type="entry name" value="Golgi alpha-mannosidase II"/>
    <property type="match status" value="1"/>
</dbReference>
<dbReference type="Pfam" id="PF14508">
    <property type="entry name" value="GH97_N"/>
    <property type="match status" value="1"/>
</dbReference>
<accession>A0ABQ6GXK3</accession>
<evidence type="ECO:0000259" key="5">
    <source>
        <dbReference type="Pfam" id="PF14508"/>
    </source>
</evidence>
<dbReference type="EMBL" id="BSST01000001">
    <property type="protein sequence ID" value="GLX80399.1"/>
    <property type="molecule type" value="Genomic_DNA"/>
</dbReference>
<dbReference type="PANTHER" id="PTHR35803:SF2">
    <property type="entry name" value="RETAINING ALPHA-GALACTOSIDASE"/>
    <property type="match status" value="1"/>
</dbReference>
<dbReference type="InterPro" id="IPR029483">
    <property type="entry name" value="GH97_C"/>
</dbReference>
<dbReference type="PANTHER" id="PTHR35803">
    <property type="entry name" value="GLUCAN 1,4-ALPHA-GLUCOSIDASE SUSB-RELATED"/>
    <property type="match status" value="1"/>
</dbReference>
<feature type="chain" id="PRO_5047366587" evidence="3">
    <location>
        <begin position="28"/>
        <end position="672"/>
    </location>
</feature>
<dbReference type="InterPro" id="IPR014718">
    <property type="entry name" value="GH-type_carb-bd"/>
</dbReference>
<comment type="caution">
    <text evidence="7">The sequence shown here is derived from an EMBL/GenBank/DDBJ whole genome shotgun (WGS) entry which is preliminary data.</text>
</comment>
<dbReference type="InterPro" id="IPR029486">
    <property type="entry name" value="GH97_N"/>
</dbReference>
<evidence type="ECO:0000259" key="4">
    <source>
        <dbReference type="Pfam" id="PF10566"/>
    </source>
</evidence>
<dbReference type="RefSeq" id="WP_284246387.1">
    <property type="nucleotide sequence ID" value="NZ_BSST01000001.1"/>
</dbReference>
<evidence type="ECO:0000256" key="2">
    <source>
        <dbReference type="ARBA" id="ARBA00023295"/>
    </source>
</evidence>
<dbReference type="InterPro" id="IPR052720">
    <property type="entry name" value="Glycosyl_hydrolase_97"/>
</dbReference>
<evidence type="ECO:0000313" key="8">
    <source>
        <dbReference type="Proteomes" id="UP001157186"/>
    </source>
</evidence>
<feature type="domain" description="Glycosyl-hydrolase 97 catalytic" evidence="4">
    <location>
        <begin position="319"/>
        <end position="470"/>
    </location>
</feature>
<reference evidence="7 8" key="1">
    <citation type="submission" date="2023-03" db="EMBL/GenBank/DDBJ databases">
        <title>Draft genome sequence of Thalassotalea insulae KCTC 62186T.</title>
        <authorList>
            <person name="Sawabe T."/>
        </authorList>
    </citation>
    <scope>NUCLEOTIDE SEQUENCE [LARGE SCALE GENOMIC DNA]</scope>
    <source>
        <strain evidence="7 8">KCTC 62186</strain>
    </source>
</reference>
<name>A0ABQ6GXK3_9GAMM</name>